<dbReference type="SUPFAM" id="SSF55874">
    <property type="entry name" value="ATPase domain of HSP90 chaperone/DNA topoisomerase II/histidine kinase"/>
    <property type="match status" value="1"/>
</dbReference>
<evidence type="ECO:0000259" key="6">
    <source>
        <dbReference type="PROSITE" id="PS50109"/>
    </source>
</evidence>
<keyword evidence="5" id="KW-0902">Two-component regulatory system</keyword>
<dbReference type="EMBL" id="DSRU01000039">
    <property type="protein sequence ID" value="HFM96639.1"/>
    <property type="molecule type" value="Genomic_DNA"/>
</dbReference>
<dbReference type="CDD" id="cd00075">
    <property type="entry name" value="HATPase"/>
    <property type="match status" value="1"/>
</dbReference>
<keyword evidence="4" id="KW-0808">Transferase</keyword>
<dbReference type="SUPFAM" id="SSF55781">
    <property type="entry name" value="GAF domain-like"/>
    <property type="match status" value="1"/>
</dbReference>
<dbReference type="CDD" id="cd00082">
    <property type="entry name" value="HisKA"/>
    <property type="match status" value="1"/>
</dbReference>
<dbReference type="InterPro" id="IPR003018">
    <property type="entry name" value="GAF"/>
</dbReference>
<organism evidence="7">
    <name type="scientific">Oscillatoriales cyanobacterium SpSt-418</name>
    <dbReference type="NCBI Taxonomy" id="2282169"/>
    <lineage>
        <taxon>Bacteria</taxon>
        <taxon>Bacillati</taxon>
        <taxon>Cyanobacteriota</taxon>
        <taxon>Cyanophyceae</taxon>
        <taxon>Oscillatoriophycideae</taxon>
        <taxon>Oscillatoriales</taxon>
    </lineage>
</organism>
<dbReference type="Gene3D" id="3.30.565.10">
    <property type="entry name" value="Histidine kinase-like ATPase, C-terminal domain"/>
    <property type="match status" value="1"/>
</dbReference>
<name>A0A7C3PD67_9CYAN</name>
<dbReference type="InterPro" id="IPR036097">
    <property type="entry name" value="HisK_dim/P_sf"/>
</dbReference>
<dbReference type="InterPro" id="IPR003594">
    <property type="entry name" value="HATPase_dom"/>
</dbReference>
<proteinExistence type="predicted"/>
<dbReference type="PROSITE" id="PS50109">
    <property type="entry name" value="HIS_KIN"/>
    <property type="match status" value="1"/>
</dbReference>
<sequence>MLMPADAEFAALCQAQLALVAQGLGASLGVVYLAQQLSEKDEPRLVPIAFYPESGIDWEQILAMALNRGRTSATSSPRLLSDARPNAIEQDSTFAASLPAEETAASQNPGYGGLVNSTQQQVVLPLIHQETVLGLLVVGRDDRPWERWERNQLNQIAHTITLGCVLDQRYQWLHQERQHHQQLEAQRHDRLDNLLHQLRNSLTALQTFGKLLLKRLLPGDANQDVANSILREATRLKELSQQLETVLSAEPKSLPALPPALCPPDMQPMTAELINEQPAGLLAGTVLGVEPCSVATILEPLLASAIAIAYDRNLALYHRIPKDIPAIQANPQALREVINNLLENALKYTPTGGSILVSAVPVEAKWVEIQVSDTGPGIPPADLPHIFERHYRGVQANSKIPGTGLGLAIAKMLIEQMQGEIILQSPADPKIWAELLSPQQFASLHGTSLTVRLPVASTAFQANNSPNSLRI</sequence>
<evidence type="ECO:0000256" key="3">
    <source>
        <dbReference type="ARBA" id="ARBA00022553"/>
    </source>
</evidence>
<reference evidence="7" key="1">
    <citation type="journal article" date="2020" name="mSystems">
        <title>Genome- and Community-Level Interaction Insights into Carbon Utilization and Element Cycling Functions of Hydrothermarchaeota in Hydrothermal Sediment.</title>
        <authorList>
            <person name="Zhou Z."/>
            <person name="Liu Y."/>
            <person name="Xu W."/>
            <person name="Pan J."/>
            <person name="Luo Z.H."/>
            <person name="Li M."/>
        </authorList>
    </citation>
    <scope>NUCLEOTIDE SEQUENCE [LARGE SCALE GENOMIC DNA]</scope>
    <source>
        <strain evidence="7">SpSt-418</strain>
    </source>
</reference>
<dbReference type="InterPro" id="IPR003661">
    <property type="entry name" value="HisK_dim/P_dom"/>
</dbReference>
<dbReference type="Pfam" id="PF02518">
    <property type="entry name" value="HATPase_c"/>
    <property type="match status" value="1"/>
</dbReference>
<evidence type="ECO:0000313" key="7">
    <source>
        <dbReference type="EMBL" id="HFM96639.1"/>
    </source>
</evidence>
<dbReference type="GO" id="GO:0000155">
    <property type="term" value="F:phosphorelay sensor kinase activity"/>
    <property type="evidence" value="ECO:0007669"/>
    <property type="project" value="InterPro"/>
</dbReference>
<dbReference type="InterPro" id="IPR005467">
    <property type="entry name" value="His_kinase_dom"/>
</dbReference>
<dbReference type="AlphaFoldDB" id="A0A7C3PD67"/>
<dbReference type="Gene3D" id="1.10.287.130">
    <property type="match status" value="1"/>
</dbReference>
<dbReference type="PANTHER" id="PTHR43547">
    <property type="entry name" value="TWO-COMPONENT HISTIDINE KINASE"/>
    <property type="match status" value="1"/>
</dbReference>
<dbReference type="PANTHER" id="PTHR43547:SF2">
    <property type="entry name" value="HYBRID SIGNAL TRANSDUCTION HISTIDINE KINASE C"/>
    <property type="match status" value="1"/>
</dbReference>
<dbReference type="EC" id="2.7.13.3" evidence="2"/>
<evidence type="ECO:0000256" key="1">
    <source>
        <dbReference type="ARBA" id="ARBA00000085"/>
    </source>
</evidence>
<dbReference type="SMART" id="SM00065">
    <property type="entry name" value="GAF"/>
    <property type="match status" value="1"/>
</dbReference>
<dbReference type="InterPro" id="IPR036890">
    <property type="entry name" value="HATPase_C_sf"/>
</dbReference>
<dbReference type="Pfam" id="PF01590">
    <property type="entry name" value="GAF"/>
    <property type="match status" value="1"/>
</dbReference>
<gene>
    <name evidence="7" type="ORF">ENR64_02530</name>
</gene>
<dbReference type="InterPro" id="IPR004358">
    <property type="entry name" value="Sig_transdc_His_kin-like_C"/>
</dbReference>
<dbReference type="SUPFAM" id="SSF47384">
    <property type="entry name" value="Homodimeric domain of signal transducing histidine kinase"/>
    <property type="match status" value="1"/>
</dbReference>
<dbReference type="InterPro" id="IPR029016">
    <property type="entry name" value="GAF-like_dom_sf"/>
</dbReference>
<dbReference type="SMART" id="SM00387">
    <property type="entry name" value="HATPase_c"/>
    <property type="match status" value="1"/>
</dbReference>
<evidence type="ECO:0000256" key="5">
    <source>
        <dbReference type="ARBA" id="ARBA00023012"/>
    </source>
</evidence>
<keyword evidence="3" id="KW-0597">Phosphoprotein</keyword>
<feature type="domain" description="Histidine kinase" evidence="6">
    <location>
        <begin position="193"/>
        <end position="457"/>
    </location>
</feature>
<evidence type="ECO:0000256" key="2">
    <source>
        <dbReference type="ARBA" id="ARBA00012438"/>
    </source>
</evidence>
<dbReference type="Gene3D" id="3.30.450.40">
    <property type="match status" value="1"/>
</dbReference>
<evidence type="ECO:0000256" key="4">
    <source>
        <dbReference type="ARBA" id="ARBA00022777"/>
    </source>
</evidence>
<comment type="caution">
    <text evidence="7">The sequence shown here is derived from an EMBL/GenBank/DDBJ whole genome shotgun (WGS) entry which is preliminary data.</text>
</comment>
<dbReference type="PRINTS" id="PR00344">
    <property type="entry name" value="BCTRLSENSOR"/>
</dbReference>
<dbReference type="SMART" id="SM00388">
    <property type="entry name" value="HisKA"/>
    <property type="match status" value="1"/>
</dbReference>
<comment type="catalytic activity">
    <reaction evidence="1">
        <text>ATP + protein L-histidine = ADP + protein N-phospho-L-histidine.</text>
        <dbReference type="EC" id="2.7.13.3"/>
    </reaction>
</comment>
<accession>A0A7C3PD67</accession>
<protein>
    <recommendedName>
        <fullName evidence="2">histidine kinase</fullName>
        <ecNumber evidence="2">2.7.13.3</ecNumber>
    </recommendedName>
</protein>
<keyword evidence="4" id="KW-0418">Kinase</keyword>